<dbReference type="GO" id="GO:0004965">
    <property type="term" value="F:G protein-coupled GABA receptor activity"/>
    <property type="evidence" value="ECO:0007669"/>
    <property type="project" value="InterPro"/>
</dbReference>
<reference evidence="10" key="1">
    <citation type="submission" date="2021-02" db="EMBL/GenBank/DDBJ databases">
        <authorList>
            <person name="Nowell W R."/>
        </authorList>
    </citation>
    <scope>NUCLEOTIDE SEQUENCE</scope>
</reference>
<dbReference type="Proteomes" id="UP000663864">
    <property type="component" value="Unassembled WGS sequence"/>
</dbReference>
<keyword evidence="2" id="KW-0812">Transmembrane</keyword>
<comment type="caution">
    <text evidence="10">The sequence shown here is derived from an EMBL/GenBank/DDBJ whole genome shotgun (WGS) entry which is preliminary data.</text>
</comment>
<name>A0A814B8S1_9BILA</name>
<protein>
    <recommendedName>
        <fullName evidence="9">Receptor ligand binding region domain-containing protein</fullName>
    </recommendedName>
</protein>
<feature type="domain" description="Receptor ligand binding region" evidence="9">
    <location>
        <begin position="50"/>
        <end position="256"/>
    </location>
</feature>
<keyword evidence="8" id="KW-0807">Transducer</keyword>
<dbReference type="Pfam" id="PF01094">
    <property type="entry name" value="ANF_receptor"/>
    <property type="match status" value="1"/>
</dbReference>
<dbReference type="AlphaFoldDB" id="A0A814B8S1"/>
<dbReference type="Gene3D" id="3.40.50.2300">
    <property type="match status" value="2"/>
</dbReference>
<accession>A0A814B8S1</accession>
<keyword evidence="4" id="KW-0297">G-protein coupled receptor</keyword>
<evidence type="ECO:0000256" key="4">
    <source>
        <dbReference type="ARBA" id="ARBA00023040"/>
    </source>
</evidence>
<evidence type="ECO:0000313" key="11">
    <source>
        <dbReference type="Proteomes" id="UP000663864"/>
    </source>
</evidence>
<sequence>MALLYQLIIFSLHIIYYVQTFPSSLTLGFLGPTNLPNSNTQAGGHPALFAFKLAIRDINNRSDLLPRTNLNFVSNNTNSDIGTGIIDAFWQCVYGNVIGIVGEYVSVISQSIQYVSRYYKVPQISYGSTSSEFTEFHSIRYPYFLRTTPNQNLESVLVAHLIASQGWKNIALIYTTDTQMFHSAQLFIASAQKLNITILLSTSFATGTTNLTAQMETIKQSQARIILFIGTIADQQVVIDNSLIEGLTAPGYQWIGIHAKKEKKKSEKG</sequence>
<dbReference type="EMBL" id="CAJNOT010000276">
    <property type="protein sequence ID" value="CAF0923667.1"/>
    <property type="molecule type" value="Genomic_DNA"/>
</dbReference>
<keyword evidence="5" id="KW-0472">Membrane</keyword>
<dbReference type="PANTHER" id="PTHR10519:SF74">
    <property type="entry name" value="GAMMA-AMINOBUTYRIC ACID TYPE B RECEPTOR SUBUNIT 2"/>
    <property type="match status" value="1"/>
</dbReference>
<dbReference type="InterPro" id="IPR028082">
    <property type="entry name" value="Peripla_BP_I"/>
</dbReference>
<proteinExistence type="predicted"/>
<evidence type="ECO:0000256" key="2">
    <source>
        <dbReference type="ARBA" id="ARBA00022692"/>
    </source>
</evidence>
<dbReference type="InterPro" id="IPR001828">
    <property type="entry name" value="ANF_lig-bd_rcpt"/>
</dbReference>
<dbReference type="GO" id="GO:0038039">
    <property type="term" value="C:G protein-coupled receptor heterodimeric complex"/>
    <property type="evidence" value="ECO:0007669"/>
    <property type="project" value="TreeGrafter"/>
</dbReference>
<evidence type="ECO:0000256" key="8">
    <source>
        <dbReference type="ARBA" id="ARBA00023224"/>
    </source>
</evidence>
<evidence type="ECO:0000256" key="5">
    <source>
        <dbReference type="ARBA" id="ARBA00023136"/>
    </source>
</evidence>
<evidence type="ECO:0000256" key="3">
    <source>
        <dbReference type="ARBA" id="ARBA00022989"/>
    </source>
</evidence>
<organism evidence="10 11">
    <name type="scientific">Rotaria sordida</name>
    <dbReference type="NCBI Taxonomy" id="392033"/>
    <lineage>
        <taxon>Eukaryota</taxon>
        <taxon>Metazoa</taxon>
        <taxon>Spiralia</taxon>
        <taxon>Gnathifera</taxon>
        <taxon>Rotifera</taxon>
        <taxon>Eurotatoria</taxon>
        <taxon>Bdelloidea</taxon>
        <taxon>Philodinida</taxon>
        <taxon>Philodinidae</taxon>
        <taxon>Rotaria</taxon>
    </lineage>
</organism>
<gene>
    <name evidence="10" type="ORF">ZHD862_LOCUS8538</name>
</gene>
<evidence type="ECO:0000313" key="10">
    <source>
        <dbReference type="EMBL" id="CAF0923667.1"/>
    </source>
</evidence>
<dbReference type="SUPFAM" id="SSF53822">
    <property type="entry name" value="Periplasmic binding protein-like I"/>
    <property type="match status" value="1"/>
</dbReference>
<keyword evidence="6" id="KW-0675">Receptor</keyword>
<evidence type="ECO:0000256" key="7">
    <source>
        <dbReference type="ARBA" id="ARBA00023180"/>
    </source>
</evidence>
<dbReference type="GO" id="GO:0007214">
    <property type="term" value="P:gamma-aminobutyric acid signaling pathway"/>
    <property type="evidence" value="ECO:0007669"/>
    <property type="project" value="TreeGrafter"/>
</dbReference>
<keyword evidence="7" id="KW-0325">Glycoprotein</keyword>
<dbReference type="InterPro" id="IPR002455">
    <property type="entry name" value="GPCR3_GABA-B"/>
</dbReference>
<evidence type="ECO:0000256" key="6">
    <source>
        <dbReference type="ARBA" id="ARBA00023170"/>
    </source>
</evidence>
<evidence type="ECO:0000256" key="1">
    <source>
        <dbReference type="ARBA" id="ARBA00004370"/>
    </source>
</evidence>
<dbReference type="PANTHER" id="PTHR10519">
    <property type="entry name" value="GABA-B RECEPTOR"/>
    <property type="match status" value="1"/>
</dbReference>
<evidence type="ECO:0000259" key="9">
    <source>
        <dbReference type="Pfam" id="PF01094"/>
    </source>
</evidence>
<comment type="subcellular location">
    <subcellularLocation>
        <location evidence="1">Membrane</location>
    </subcellularLocation>
</comment>
<keyword evidence="3" id="KW-1133">Transmembrane helix</keyword>